<dbReference type="Pfam" id="PF00248">
    <property type="entry name" value="Aldo_ket_red"/>
    <property type="match status" value="1"/>
</dbReference>
<evidence type="ECO:0000313" key="3">
    <source>
        <dbReference type="EMBL" id="TDS80932.1"/>
    </source>
</evidence>
<protein>
    <submittedName>
        <fullName evidence="3">Aryl-alcohol dehydrogenase-like predicted oxidoreductase</fullName>
    </submittedName>
</protein>
<evidence type="ECO:0000259" key="2">
    <source>
        <dbReference type="Pfam" id="PF00248"/>
    </source>
</evidence>
<keyword evidence="1" id="KW-0560">Oxidoreductase</keyword>
<dbReference type="Gene3D" id="3.20.20.100">
    <property type="entry name" value="NADP-dependent oxidoreductase domain"/>
    <property type="match status" value="1"/>
</dbReference>
<accession>A0A4R7FST0</accession>
<dbReference type="GO" id="GO:0016491">
    <property type="term" value="F:oxidoreductase activity"/>
    <property type="evidence" value="ECO:0007669"/>
    <property type="project" value="UniProtKB-KW"/>
</dbReference>
<dbReference type="AlphaFoldDB" id="A0A4R7FST0"/>
<dbReference type="PANTHER" id="PTHR43364:SF4">
    <property type="entry name" value="NAD(P)-LINKED OXIDOREDUCTASE SUPERFAMILY PROTEIN"/>
    <property type="match status" value="1"/>
</dbReference>
<dbReference type="RefSeq" id="WP_133765585.1">
    <property type="nucleotide sequence ID" value="NZ_BAAARP010000003.1"/>
</dbReference>
<dbReference type="GO" id="GO:0005829">
    <property type="term" value="C:cytosol"/>
    <property type="evidence" value="ECO:0007669"/>
    <property type="project" value="TreeGrafter"/>
</dbReference>
<dbReference type="PANTHER" id="PTHR43364">
    <property type="entry name" value="NADH-SPECIFIC METHYLGLYOXAL REDUCTASE-RELATED"/>
    <property type="match status" value="1"/>
</dbReference>
<evidence type="ECO:0000256" key="1">
    <source>
        <dbReference type="ARBA" id="ARBA00023002"/>
    </source>
</evidence>
<dbReference type="InterPro" id="IPR050523">
    <property type="entry name" value="AKR_Detox_Biosynth"/>
</dbReference>
<dbReference type="EMBL" id="SOAM01000001">
    <property type="protein sequence ID" value="TDS80932.1"/>
    <property type="molecule type" value="Genomic_DNA"/>
</dbReference>
<gene>
    <name evidence="3" type="ORF">CLV52_1504</name>
</gene>
<proteinExistence type="predicted"/>
<dbReference type="InterPro" id="IPR036812">
    <property type="entry name" value="NAD(P)_OxRdtase_dom_sf"/>
</dbReference>
<organism evidence="3 4">
    <name type="scientific">Amnibacterium kyonggiense</name>
    <dbReference type="NCBI Taxonomy" id="595671"/>
    <lineage>
        <taxon>Bacteria</taxon>
        <taxon>Bacillati</taxon>
        <taxon>Actinomycetota</taxon>
        <taxon>Actinomycetes</taxon>
        <taxon>Micrococcales</taxon>
        <taxon>Microbacteriaceae</taxon>
        <taxon>Amnibacterium</taxon>
    </lineage>
</organism>
<comment type="caution">
    <text evidence="3">The sequence shown here is derived from an EMBL/GenBank/DDBJ whole genome shotgun (WGS) entry which is preliminary data.</text>
</comment>
<dbReference type="SUPFAM" id="SSF51430">
    <property type="entry name" value="NAD(P)-linked oxidoreductase"/>
    <property type="match status" value="1"/>
</dbReference>
<dbReference type="InterPro" id="IPR023210">
    <property type="entry name" value="NADP_OxRdtase_dom"/>
</dbReference>
<dbReference type="Proteomes" id="UP000295344">
    <property type="component" value="Unassembled WGS sequence"/>
</dbReference>
<keyword evidence="4" id="KW-1185">Reference proteome</keyword>
<feature type="domain" description="NADP-dependent oxidoreductase" evidence="2">
    <location>
        <begin position="21"/>
        <end position="298"/>
    </location>
</feature>
<dbReference type="OrthoDB" id="9768851at2"/>
<sequence>MRTTAVAGLDLTALTMGSAPLPTPVARAVDLLDEGWEAGIRALDAADGTGGAESAAGRWLEERQPEGVVVLSGLGAVVGQGRGTDLSPARIDGHVAAAVRRLGRVDLGWLRGADAETPLEDTLQALAGAVEDGRLRAWGAGDVDAWALETLLAEADRAALPRPAFVRVRLNLLERDALRDLAPLAVGEGVALLAGAPLGAGRLTDRHVAAEERTAEAIRFGAPRDTPVDPALETLVALRDLARGLELSLEGLALGWLLATEAVASTVATPRAKADWDPVHEALERPLDAETVERLESLLP</sequence>
<reference evidence="3 4" key="1">
    <citation type="submission" date="2019-03" db="EMBL/GenBank/DDBJ databases">
        <title>Genomic Encyclopedia of Archaeal and Bacterial Type Strains, Phase II (KMG-II): from individual species to whole genera.</title>
        <authorList>
            <person name="Goeker M."/>
        </authorList>
    </citation>
    <scope>NUCLEOTIDE SEQUENCE [LARGE SCALE GENOMIC DNA]</scope>
    <source>
        <strain evidence="3 4">DSM 24782</strain>
    </source>
</reference>
<evidence type="ECO:0000313" key="4">
    <source>
        <dbReference type="Proteomes" id="UP000295344"/>
    </source>
</evidence>
<name>A0A4R7FST0_9MICO</name>